<name>A0A6J4UME0_9BACT</name>
<sequence length="154" mass="15792">MKPRDLAALVLLGALWGSSFLFIRVAAPALGPAPLADARVLLAAAALAAYAVMARQRLALRARWRGYLLLGALNAALPFALVGWSALRLPASLLSTLNGAIPLFTALVAAVWLGERLTPRKIVGLLLGLVGVGVLVGWSPLALSGGVLLAVGAS</sequence>
<comment type="similarity">
    <text evidence="2">Belongs to the EamA transporter family.</text>
</comment>
<gene>
    <name evidence="8" type="ORF">AVDCRST_MAG19-1131</name>
</gene>
<feature type="transmembrane region" description="Helical" evidence="6">
    <location>
        <begin position="66"/>
        <end position="87"/>
    </location>
</feature>
<dbReference type="AlphaFoldDB" id="A0A6J4UME0"/>
<feature type="transmembrane region" description="Helical" evidence="6">
    <location>
        <begin position="38"/>
        <end position="54"/>
    </location>
</feature>
<feature type="non-terminal residue" evidence="8">
    <location>
        <position position="154"/>
    </location>
</feature>
<evidence type="ECO:0000256" key="2">
    <source>
        <dbReference type="ARBA" id="ARBA00007362"/>
    </source>
</evidence>
<accession>A0A6J4UME0</accession>
<evidence type="ECO:0000256" key="6">
    <source>
        <dbReference type="SAM" id="Phobius"/>
    </source>
</evidence>
<dbReference type="EMBL" id="CADCWL010000047">
    <property type="protein sequence ID" value="CAA9554835.1"/>
    <property type="molecule type" value="Genomic_DNA"/>
</dbReference>
<dbReference type="SUPFAM" id="SSF103481">
    <property type="entry name" value="Multidrug resistance efflux transporter EmrE"/>
    <property type="match status" value="1"/>
</dbReference>
<comment type="subcellular location">
    <subcellularLocation>
        <location evidence="1">Membrane</location>
        <topology evidence="1">Multi-pass membrane protein</topology>
    </subcellularLocation>
</comment>
<feature type="transmembrane region" description="Helical" evidence="6">
    <location>
        <begin position="125"/>
        <end position="151"/>
    </location>
</feature>
<reference evidence="8" key="1">
    <citation type="submission" date="2020-02" db="EMBL/GenBank/DDBJ databases">
        <authorList>
            <person name="Meier V. D."/>
        </authorList>
    </citation>
    <scope>NUCLEOTIDE SEQUENCE</scope>
    <source>
        <strain evidence="8">AVDCRST_MAG19</strain>
    </source>
</reference>
<protein>
    <submittedName>
        <fullName evidence="8">Permease of the drug/metabolite transporter (DMT) superfamily</fullName>
    </submittedName>
</protein>
<evidence type="ECO:0000256" key="4">
    <source>
        <dbReference type="ARBA" id="ARBA00022989"/>
    </source>
</evidence>
<dbReference type="InterPro" id="IPR037185">
    <property type="entry name" value="EmrE-like"/>
</dbReference>
<feature type="domain" description="EamA" evidence="7">
    <location>
        <begin position="9"/>
        <end position="136"/>
    </location>
</feature>
<dbReference type="Pfam" id="PF00892">
    <property type="entry name" value="EamA"/>
    <property type="match status" value="1"/>
</dbReference>
<dbReference type="Gene3D" id="1.10.3730.20">
    <property type="match status" value="1"/>
</dbReference>
<keyword evidence="5 6" id="KW-0472">Membrane</keyword>
<dbReference type="PANTHER" id="PTHR32322">
    <property type="entry name" value="INNER MEMBRANE TRANSPORTER"/>
    <property type="match status" value="1"/>
</dbReference>
<keyword evidence="4 6" id="KW-1133">Transmembrane helix</keyword>
<evidence type="ECO:0000256" key="3">
    <source>
        <dbReference type="ARBA" id="ARBA00022692"/>
    </source>
</evidence>
<dbReference type="InterPro" id="IPR050638">
    <property type="entry name" value="AA-Vitamin_Transporters"/>
</dbReference>
<evidence type="ECO:0000256" key="5">
    <source>
        <dbReference type="ARBA" id="ARBA00023136"/>
    </source>
</evidence>
<dbReference type="GO" id="GO:0016020">
    <property type="term" value="C:membrane"/>
    <property type="evidence" value="ECO:0007669"/>
    <property type="project" value="UniProtKB-SubCell"/>
</dbReference>
<proteinExistence type="inferred from homology"/>
<evidence type="ECO:0000259" key="7">
    <source>
        <dbReference type="Pfam" id="PF00892"/>
    </source>
</evidence>
<keyword evidence="3 6" id="KW-0812">Transmembrane</keyword>
<evidence type="ECO:0000256" key="1">
    <source>
        <dbReference type="ARBA" id="ARBA00004141"/>
    </source>
</evidence>
<evidence type="ECO:0000313" key="8">
    <source>
        <dbReference type="EMBL" id="CAA9554835.1"/>
    </source>
</evidence>
<dbReference type="PANTHER" id="PTHR32322:SF2">
    <property type="entry name" value="EAMA DOMAIN-CONTAINING PROTEIN"/>
    <property type="match status" value="1"/>
</dbReference>
<organism evidence="8">
    <name type="scientific">uncultured Thermomicrobiales bacterium</name>
    <dbReference type="NCBI Taxonomy" id="1645740"/>
    <lineage>
        <taxon>Bacteria</taxon>
        <taxon>Pseudomonadati</taxon>
        <taxon>Thermomicrobiota</taxon>
        <taxon>Thermomicrobia</taxon>
        <taxon>Thermomicrobiales</taxon>
        <taxon>environmental samples</taxon>
    </lineage>
</organism>
<dbReference type="InterPro" id="IPR000620">
    <property type="entry name" value="EamA_dom"/>
</dbReference>
<feature type="transmembrane region" description="Helical" evidence="6">
    <location>
        <begin position="93"/>
        <end position="113"/>
    </location>
</feature>